<protein>
    <submittedName>
        <fullName evidence="1">Uncharacterized protein</fullName>
    </submittedName>
</protein>
<gene>
    <name evidence="1" type="ORF">TKK_001906</name>
</gene>
<evidence type="ECO:0000313" key="1">
    <source>
        <dbReference type="EMBL" id="KAL3405516.1"/>
    </source>
</evidence>
<comment type="caution">
    <text evidence="1">The sequence shown here is derived from an EMBL/GenBank/DDBJ whole genome shotgun (WGS) entry which is preliminary data.</text>
</comment>
<dbReference type="Proteomes" id="UP001627154">
    <property type="component" value="Unassembled WGS sequence"/>
</dbReference>
<reference evidence="1 2" key="1">
    <citation type="journal article" date="2024" name="bioRxiv">
        <title>A reference genome for Trichogramma kaykai: A tiny desert-dwelling parasitoid wasp with competing sex-ratio distorters.</title>
        <authorList>
            <person name="Culotta J."/>
            <person name="Lindsey A.R."/>
        </authorList>
    </citation>
    <scope>NUCLEOTIDE SEQUENCE [LARGE SCALE GENOMIC DNA]</scope>
    <source>
        <strain evidence="1 2">KSX58</strain>
    </source>
</reference>
<accession>A0ABD2XIZ3</accession>
<dbReference type="EMBL" id="JBJJXI010000020">
    <property type="protein sequence ID" value="KAL3405516.1"/>
    <property type="molecule type" value="Genomic_DNA"/>
</dbReference>
<proteinExistence type="predicted"/>
<name>A0ABD2XIZ3_9HYME</name>
<keyword evidence="2" id="KW-1185">Reference proteome</keyword>
<sequence length="149" mass="17574">MIGKRVPWSNNQGRSFGYFDRVLYPVMKNWNFNRYPDLSKIFYKEQINDLLSDAISRDDFNIDRSKCLIDFSINCGYEYETGKHETAALHLLANIKPNNWVTLVKDLFKIYTNFDKEKLKVLNLLRSGERVANIVKRFNVNESTIRAVR</sequence>
<organism evidence="1 2">
    <name type="scientific">Trichogramma kaykai</name>
    <dbReference type="NCBI Taxonomy" id="54128"/>
    <lineage>
        <taxon>Eukaryota</taxon>
        <taxon>Metazoa</taxon>
        <taxon>Ecdysozoa</taxon>
        <taxon>Arthropoda</taxon>
        <taxon>Hexapoda</taxon>
        <taxon>Insecta</taxon>
        <taxon>Pterygota</taxon>
        <taxon>Neoptera</taxon>
        <taxon>Endopterygota</taxon>
        <taxon>Hymenoptera</taxon>
        <taxon>Apocrita</taxon>
        <taxon>Proctotrupomorpha</taxon>
        <taxon>Chalcidoidea</taxon>
        <taxon>Trichogrammatidae</taxon>
        <taxon>Trichogramma</taxon>
    </lineage>
</organism>
<evidence type="ECO:0000313" key="2">
    <source>
        <dbReference type="Proteomes" id="UP001627154"/>
    </source>
</evidence>
<dbReference type="AlphaFoldDB" id="A0ABD2XIZ3"/>